<dbReference type="AlphaFoldDB" id="A0A4C2E3I4"/>
<proteinExistence type="predicted"/>
<dbReference type="Proteomes" id="UP000301737">
    <property type="component" value="Unassembled WGS sequence"/>
</dbReference>
<comment type="caution">
    <text evidence="1">The sequence shown here is derived from an EMBL/GenBank/DDBJ whole genome shotgun (WGS) entry which is preliminary data.</text>
</comment>
<dbReference type="EMBL" id="BIMX01000006">
    <property type="protein sequence ID" value="GCE98720.1"/>
    <property type="molecule type" value="Genomic_DNA"/>
</dbReference>
<organism evidence="1 2">
    <name type="scientific">Zygosaccharomyces mellis</name>
    <dbReference type="NCBI Taxonomy" id="42258"/>
    <lineage>
        <taxon>Eukaryota</taxon>
        <taxon>Fungi</taxon>
        <taxon>Dikarya</taxon>
        <taxon>Ascomycota</taxon>
        <taxon>Saccharomycotina</taxon>
        <taxon>Saccharomycetes</taxon>
        <taxon>Saccharomycetales</taxon>
        <taxon>Saccharomycetaceae</taxon>
        <taxon>Zygosaccharomyces</taxon>
    </lineage>
</organism>
<dbReference type="SUPFAM" id="SSF69065">
    <property type="entry name" value="RNase III domain-like"/>
    <property type="match status" value="1"/>
</dbReference>
<evidence type="ECO:0000313" key="1">
    <source>
        <dbReference type="EMBL" id="GCE98720.1"/>
    </source>
</evidence>
<sequence length="226" mass="26459">MHYLLQSLKTPVGSYIRSFSSTSHPNRTIIIRTFEKIPNRVQPELLIKHRVENIARIAHLKRNLELNKHDIRIANESELTKCLYPTKYTRIKLPNGISYSNYHLEILGKKLLYLQVYRAYLSLFKRSDRDICGYDFNYLSKMDNMSNAKQNPASVICRHLKHIKPSKLARIPIPNNKVPLRVQSSYDQRSFNTIIGYIAITNENHVVEKFLKKVIAERLVKTVLLR</sequence>
<name>A0A4C2E3I4_9SACH</name>
<accession>A0A4C2E3I4</accession>
<evidence type="ECO:0000313" key="2">
    <source>
        <dbReference type="Proteomes" id="UP000301737"/>
    </source>
</evidence>
<gene>
    <name evidence="1" type="ORF">ZYGM_003433</name>
</gene>
<protein>
    <submittedName>
        <fullName evidence="1">Uncharacterized protein</fullName>
    </submittedName>
</protein>
<keyword evidence="2" id="KW-1185">Reference proteome</keyword>
<dbReference type="InterPro" id="IPR036389">
    <property type="entry name" value="RNase_III_sf"/>
</dbReference>
<reference evidence="1 2" key="1">
    <citation type="submission" date="2019-01" db="EMBL/GenBank/DDBJ databases">
        <title>Draft Genome Sequencing of Zygosaccharomyces mellis Ca-7.</title>
        <authorList>
            <person name="Shiwa Y."/>
            <person name="Kanesaki Y."/>
            <person name="Ishige T."/>
            <person name="Mura K."/>
            <person name="Hori T."/>
            <person name="Tamura T."/>
        </authorList>
    </citation>
    <scope>NUCLEOTIDE SEQUENCE [LARGE SCALE GENOMIC DNA]</scope>
    <source>
        <strain evidence="1 2">Ca-7</strain>
    </source>
</reference>
<dbReference type="GO" id="GO:0004525">
    <property type="term" value="F:ribonuclease III activity"/>
    <property type="evidence" value="ECO:0007669"/>
    <property type="project" value="InterPro"/>
</dbReference>
<dbReference type="GO" id="GO:0006396">
    <property type="term" value="P:RNA processing"/>
    <property type="evidence" value="ECO:0007669"/>
    <property type="project" value="InterPro"/>
</dbReference>
<dbReference type="OrthoDB" id="4058109at2759"/>